<proteinExistence type="predicted"/>
<evidence type="ECO:0000313" key="1">
    <source>
        <dbReference type="EMBL" id="CAB4162634.1"/>
    </source>
</evidence>
<reference evidence="1" key="1">
    <citation type="submission" date="2020-04" db="EMBL/GenBank/DDBJ databases">
        <authorList>
            <person name="Chiriac C."/>
            <person name="Salcher M."/>
            <person name="Ghai R."/>
            <person name="Kavagutti S V."/>
        </authorList>
    </citation>
    <scope>NUCLEOTIDE SEQUENCE</scope>
</reference>
<sequence length="181" mass="19871">MSKAITKEMSRALYESFIPARYHTPSINMKDCGCPNAEQWSKWLLEGVAKLKEGGFMHMAGDGLPNMDRLFITARALVTNGVPTAVITLPSACMLIGEGKGGDWQELVEDRQVLVIPGFTGQQAKLPVDEKAAYRLEWFLRRWLLSGKGLITQGSTPLAGSPWWPASLVTTLQALTIPSPK</sequence>
<accession>A0A6J5P535</accession>
<organism evidence="1">
    <name type="scientific">uncultured Caudovirales phage</name>
    <dbReference type="NCBI Taxonomy" id="2100421"/>
    <lineage>
        <taxon>Viruses</taxon>
        <taxon>Duplodnaviria</taxon>
        <taxon>Heunggongvirae</taxon>
        <taxon>Uroviricota</taxon>
        <taxon>Caudoviricetes</taxon>
        <taxon>Peduoviridae</taxon>
        <taxon>Maltschvirus</taxon>
        <taxon>Maltschvirus maltsch</taxon>
    </lineage>
</organism>
<gene>
    <name evidence="1" type="ORF">UFOVP783_81</name>
</gene>
<name>A0A6J5P535_9CAUD</name>
<dbReference type="EMBL" id="LR796738">
    <property type="protein sequence ID" value="CAB4162634.1"/>
    <property type="molecule type" value="Genomic_DNA"/>
</dbReference>
<protein>
    <submittedName>
        <fullName evidence="1">Uncharacterized protein</fullName>
    </submittedName>
</protein>